<name>A0A2H3CXW4_ARMGA</name>
<feature type="region of interest" description="Disordered" evidence="1">
    <location>
        <begin position="1"/>
        <end position="23"/>
    </location>
</feature>
<gene>
    <name evidence="2" type="ORF">ARMGADRAFT_1037948</name>
</gene>
<organism evidence="2 3">
    <name type="scientific">Armillaria gallica</name>
    <name type="common">Bulbous honey fungus</name>
    <name type="synonym">Armillaria bulbosa</name>
    <dbReference type="NCBI Taxonomy" id="47427"/>
    <lineage>
        <taxon>Eukaryota</taxon>
        <taxon>Fungi</taxon>
        <taxon>Dikarya</taxon>
        <taxon>Basidiomycota</taxon>
        <taxon>Agaricomycotina</taxon>
        <taxon>Agaricomycetes</taxon>
        <taxon>Agaricomycetidae</taxon>
        <taxon>Agaricales</taxon>
        <taxon>Marasmiineae</taxon>
        <taxon>Physalacriaceae</taxon>
        <taxon>Armillaria</taxon>
    </lineage>
</organism>
<proteinExistence type="predicted"/>
<dbReference type="Proteomes" id="UP000217790">
    <property type="component" value="Unassembled WGS sequence"/>
</dbReference>
<evidence type="ECO:0000313" key="3">
    <source>
        <dbReference type="Proteomes" id="UP000217790"/>
    </source>
</evidence>
<protein>
    <submittedName>
        <fullName evidence="2">Uncharacterized protein</fullName>
    </submittedName>
</protein>
<feature type="compositionally biased region" description="Low complexity" evidence="1">
    <location>
        <begin position="1"/>
        <end position="20"/>
    </location>
</feature>
<dbReference type="InParanoid" id="A0A2H3CXW4"/>
<evidence type="ECO:0000313" key="2">
    <source>
        <dbReference type="EMBL" id="PBK83328.1"/>
    </source>
</evidence>
<dbReference type="OMA" id="VIHACHK"/>
<evidence type="ECO:0000256" key="1">
    <source>
        <dbReference type="SAM" id="MobiDB-lite"/>
    </source>
</evidence>
<keyword evidence="3" id="KW-1185">Reference proteome</keyword>
<dbReference type="EMBL" id="KZ293707">
    <property type="protein sequence ID" value="PBK83328.1"/>
    <property type="molecule type" value="Genomic_DNA"/>
</dbReference>
<dbReference type="STRING" id="47427.A0A2H3CXW4"/>
<reference evidence="3" key="1">
    <citation type="journal article" date="2017" name="Nat. Ecol. Evol.">
        <title>Genome expansion and lineage-specific genetic innovations in the forest pathogenic fungi Armillaria.</title>
        <authorList>
            <person name="Sipos G."/>
            <person name="Prasanna A.N."/>
            <person name="Walter M.C."/>
            <person name="O'Connor E."/>
            <person name="Balint B."/>
            <person name="Krizsan K."/>
            <person name="Kiss B."/>
            <person name="Hess J."/>
            <person name="Varga T."/>
            <person name="Slot J."/>
            <person name="Riley R."/>
            <person name="Boka B."/>
            <person name="Rigling D."/>
            <person name="Barry K."/>
            <person name="Lee J."/>
            <person name="Mihaltcheva S."/>
            <person name="LaButti K."/>
            <person name="Lipzen A."/>
            <person name="Waldron R."/>
            <person name="Moloney N.M."/>
            <person name="Sperisen C."/>
            <person name="Kredics L."/>
            <person name="Vagvoelgyi C."/>
            <person name="Patrignani A."/>
            <person name="Fitzpatrick D."/>
            <person name="Nagy I."/>
            <person name="Doyle S."/>
            <person name="Anderson J.B."/>
            <person name="Grigoriev I.V."/>
            <person name="Gueldener U."/>
            <person name="Muensterkoetter M."/>
            <person name="Nagy L.G."/>
        </authorList>
    </citation>
    <scope>NUCLEOTIDE SEQUENCE [LARGE SCALE GENOMIC DNA]</scope>
    <source>
        <strain evidence="3">Ar21-2</strain>
    </source>
</reference>
<sequence>MPTSATTSAGTSAPTFSSASGEGGAAPTLVNLSPMQVPMLSITSMNMPVVLFNPLTRGPLLLMQAGSLLLSHVPPTQQPLAQVHMSFHYSYCGIFNFTVGQSSEVFYVVTAGSEYDKEVVQPLVLGVIHACHKKYKTHTLGNTSKAKKELKQNTFIVRPRLGMNKQVQSKGYFTFRQSPLEAA</sequence>
<dbReference type="AlphaFoldDB" id="A0A2H3CXW4"/>
<accession>A0A2H3CXW4</accession>